<dbReference type="GO" id="GO:0003723">
    <property type="term" value="F:RNA binding"/>
    <property type="evidence" value="ECO:0007669"/>
    <property type="project" value="TreeGrafter"/>
</dbReference>
<gene>
    <name evidence="4" type="primary">FASTKD2</name>
</gene>
<dbReference type="OrthoDB" id="9369505at2759"/>
<dbReference type="GO" id="GO:0000963">
    <property type="term" value="P:mitochondrial RNA processing"/>
    <property type="evidence" value="ECO:0007669"/>
    <property type="project" value="TreeGrafter"/>
</dbReference>
<dbReference type="InterPro" id="IPR013584">
    <property type="entry name" value="RAP"/>
</dbReference>
<dbReference type="GeneTree" id="ENSGT01030000234607"/>
<dbReference type="RefSeq" id="XP_017569489.1">
    <property type="nucleotide sequence ID" value="XM_017714000.2"/>
</dbReference>
<keyword evidence="5" id="KW-1185">Reference proteome</keyword>
<protein>
    <recommendedName>
        <fullName evidence="3">RAP domain-containing protein</fullName>
    </recommendedName>
</protein>
<proteinExistence type="predicted"/>
<dbReference type="AlphaFoldDB" id="A0A3B4BXQ8"/>
<dbReference type="OMA" id="FEIRMDS"/>
<reference evidence="4" key="2">
    <citation type="submission" date="2025-08" db="UniProtKB">
        <authorList>
            <consortium name="Ensembl"/>
        </authorList>
    </citation>
    <scope>IDENTIFICATION</scope>
</reference>
<dbReference type="SMART" id="SM00952">
    <property type="entry name" value="RAP"/>
    <property type="match status" value="1"/>
</dbReference>
<evidence type="ECO:0000313" key="5">
    <source>
        <dbReference type="Proteomes" id="UP001501920"/>
    </source>
</evidence>
<dbReference type="CTD" id="22868"/>
<keyword evidence="2" id="KW-0496">Mitochondrion</keyword>
<dbReference type="PANTHER" id="PTHR21228:SF1">
    <property type="entry name" value="FAST KINASE DOMAIN-CONTAINING PROTEIN 2, MITOCHONDRIAL"/>
    <property type="match status" value="1"/>
</dbReference>
<feature type="domain" description="RAP" evidence="3">
    <location>
        <begin position="590"/>
        <end position="647"/>
    </location>
</feature>
<dbReference type="GO" id="GO:0044528">
    <property type="term" value="P:regulation of mitochondrial mRNA stability"/>
    <property type="evidence" value="ECO:0007669"/>
    <property type="project" value="InterPro"/>
</dbReference>
<dbReference type="STRING" id="42514.ENSPNAP00000003336"/>
<sequence>MNVFRSGEEMLRRTIFFGRFSSVWKKPGPLSRTRAAVLSCRNCAGPSLWSRGTLQEPNWTHNTRYFCQGETHKPSVEEQLDKSLCFQPPGAASRGSRDLSDVAELRVPFYRKLQGCLSPSDVLDLVDRTTLAHRHISNSLTRMWETTKKMSDEQRRCELRLMLEHPRFEGLCHRARIDAPRMHSDDLAYTLLAMVKLGVSQSSLVVQTLLRVIQERLNQFDDKSLSILSTCLEEMESSKNAEALKQGLKLVLEDRIPQIQNVMLLQTMMRLLGGDTSPAIKKKLEMKALSMAEEFTLPNAQYMLTTLAAMHLNSKPLLDLCSKKIAENVHGVPFTRLLGVLKSCRELRYRNYSLFSSISDYLANTFTMWSNKQLIFVLLEFEGLRFRPVTLMDAFAERVMENPDSLKLKDLLSVLKSYSSLNHDLKENRQKFLDSVTRVLESYLTRMSSADLLKAVSCLCVMEHFPQAPLEKLLQKDRLEELLPRGSPLYKGVELKLHTLDLCLRLDRPPLPPTVSPIPDLHNLIPSFELPLNPGLLSTLKDMVGEANVRDSVVEERVYFIDFVITLTSEAKNVHRSPEELCETQKPQRIAVLCAPPSSFCFGTTHPRSRLAMKRRHLRKLGYEPVLVPVHEFDTLNNQERTEALKRFIFPEGERSKTEEEGENCED</sequence>
<organism evidence="4 5">
    <name type="scientific">Pygocentrus nattereri</name>
    <name type="common">Red-bellied piranha</name>
    <dbReference type="NCBI Taxonomy" id="42514"/>
    <lineage>
        <taxon>Eukaryota</taxon>
        <taxon>Metazoa</taxon>
        <taxon>Chordata</taxon>
        <taxon>Craniata</taxon>
        <taxon>Vertebrata</taxon>
        <taxon>Euteleostomi</taxon>
        <taxon>Actinopterygii</taxon>
        <taxon>Neopterygii</taxon>
        <taxon>Teleostei</taxon>
        <taxon>Ostariophysi</taxon>
        <taxon>Characiformes</taxon>
        <taxon>Characoidei</taxon>
        <taxon>Pygocentrus</taxon>
    </lineage>
</organism>
<comment type="subcellular location">
    <subcellularLocation>
        <location evidence="1">Mitochondrion</location>
    </subcellularLocation>
</comment>
<dbReference type="GeneID" id="108437120"/>
<dbReference type="Ensembl" id="ENSPNAT00000008900.2">
    <property type="protein sequence ID" value="ENSPNAP00000003336.1"/>
    <property type="gene ID" value="ENSPNAG00000009780.2"/>
</dbReference>
<evidence type="ECO:0000256" key="1">
    <source>
        <dbReference type="ARBA" id="ARBA00004173"/>
    </source>
</evidence>
<dbReference type="RefSeq" id="XP_037399024.1">
    <property type="nucleotide sequence ID" value="XM_037543127.1"/>
</dbReference>
<dbReference type="PROSITE" id="PS51286">
    <property type="entry name" value="RAP"/>
    <property type="match status" value="1"/>
</dbReference>
<dbReference type="InterPro" id="IPR050870">
    <property type="entry name" value="FAST_kinase"/>
</dbReference>
<dbReference type="Pfam" id="PF06743">
    <property type="entry name" value="FAST_1"/>
    <property type="match status" value="1"/>
</dbReference>
<reference evidence="4" key="3">
    <citation type="submission" date="2025-09" db="UniProtKB">
        <authorList>
            <consortium name="Ensembl"/>
        </authorList>
    </citation>
    <scope>IDENTIFICATION</scope>
</reference>
<dbReference type="GO" id="GO:0005759">
    <property type="term" value="C:mitochondrial matrix"/>
    <property type="evidence" value="ECO:0007669"/>
    <property type="project" value="TreeGrafter"/>
</dbReference>
<dbReference type="InterPro" id="IPR010622">
    <property type="entry name" value="FAST_Leu-rich"/>
</dbReference>
<dbReference type="RefSeq" id="XP_017569493.1">
    <property type="nucleotide sequence ID" value="XM_017714004.2"/>
</dbReference>
<evidence type="ECO:0000313" key="4">
    <source>
        <dbReference type="Ensembl" id="ENSPNAP00000003336.1"/>
    </source>
</evidence>
<dbReference type="GO" id="GO:0035770">
    <property type="term" value="C:ribonucleoprotein granule"/>
    <property type="evidence" value="ECO:0007669"/>
    <property type="project" value="TreeGrafter"/>
</dbReference>
<dbReference type="RefSeq" id="XP_017569490.1">
    <property type="nucleotide sequence ID" value="XM_017714001.2"/>
</dbReference>
<dbReference type="Proteomes" id="UP001501920">
    <property type="component" value="Chromosome 12"/>
</dbReference>
<dbReference type="PANTHER" id="PTHR21228">
    <property type="entry name" value="FAST LEU-RICH DOMAIN-CONTAINING"/>
    <property type="match status" value="1"/>
</dbReference>
<reference evidence="4 5" key="1">
    <citation type="submission" date="2020-10" db="EMBL/GenBank/DDBJ databases">
        <title>Pygocentrus nattereri (red-bellied piranha) genome, fPygNat1, primary haplotype.</title>
        <authorList>
            <person name="Myers G."/>
            <person name="Meyer A."/>
            <person name="Karagic N."/>
            <person name="Pippel M."/>
            <person name="Winkler S."/>
            <person name="Tracey A."/>
            <person name="Wood J."/>
            <person name="Formenti G."/>
            <person name="Howe K."/>
            <person name="Fedrigo O."/>
            <person name="Jarvis E.D."/>
        </authorList>
    </citation>
    <scope>NUCLEOTIDE SEQUENCE [LARGE SCALE GENOMIC DNA]</scope>
</reference>
<name>A0A3B4BXQ8_PYGNA</name>
<evidence type="ECO:0000256" key="2">
    <source>
        <dbReference type="ARBA" id="ARBA00023128"/>
    </source>
</evidence>
<dbReference type="RefSeq" id="XP_037399025.1">
    <property type="nucleotide sequence ID" value="XM_037543128.1"/>
</dbReference>
<evidence type="ECO:0000259" key="3">
    <source>
        <dbReference type="PROSITE" id="PS51286"/>
    </source>
</evidence>
<accession>A0A3B4BXQ8</accession>
<dbReference type="Pfam" id="PF08373">
    <property type="entry name" value="RAP"/>
    <property type="match status" value="1"/>
</dbReference>